<evidence type="ECO:0000256" key="1">
    <source>
        <dbReference type="ARBA" id="ARBA00004651"/>
    </source>
</evidence>
<name>A0A1M4WSE4_9CLOT</name>
<dbReference type="AlphaFoldDB" id="A0A1M4WSE4"/>
<dbReference type="Gene3D" id="1.20.1640.10">
    <property type="entry name" value="Multidrug efflux transporter AcrB transmembrane domain"/>
    <property type="match status" value="1"/>
</dbReference>
<proteinExistence type="inferred from homology"/>
<evidence type="ECO:0000256" key="3">
    <source>
        <dbReference type="ARBA" id="ARBA00022475"/>
    </source>
</evidence>
<sequence length="412" mass="44403">MQVKTKSRLKFLISSVLIVLFAYILSSGLIVGDYKISSIGEITKLGLDLKGGVYIEEEIKGDNVSKETIERTKQLIELRVNALGVNESVVTVTQQNRIRIEIPGVYDAENALKQIGKTGKLTFRGPNNDIVITGEDIKDATVGVNQQTNQPVVQLKLNEAGTKKFAEATQKYLNQVISIYMDEERVSAPVVKSVITTGEAIIEGSKDIEEAKRLAGIIKSGALPVELVPATVKTIGPSLGADAIPTSKKAAVIGIALVMLFMAIYYRVPGIIADLALAVYIMLTMLIFTTVLKATLTLPGIAGLLLSIGMAVDANVLIFERIKEELKLGKSLRTAVDAGFNRALPSILDSNITTIIAGLVLMWLGAGQVKGFALTLVTGVVCSMFTAITVTKFLLKNFVNSNWIDNKKMYGA</sequence>
<dbReference type="SUPFAM" id="SSF82866">
    <property type="entry name" value="Multidrug efflux transporter AcrB transmembrane domain"/>
    <property type="match status" value="1"/>
</dbReference>
<feature type="transmembrane region" description="Helical" evidence="9">
    <location>
        <begin position="275"/>
        <end position="295"/>
    </location>
</feature>
<evidence type="ECO:0000256" key="5">
    <source>
        <dbReference type="ARBA" id="ARBA00022927"/>
    </source>
</evidence>
<evidence type="ECO:0000313" key="14">
    <source>
        <dbReference type="Proteomes" id="UP000184423"/>
    </source>
</evidence>
<feature type="transmembrane region" description="Helical" evidence="9">
    <location>
        <begin position="12"/>
        <end position="32"/>
    </location>
</feature>
<dbReference type="HAMAP" id="MF_01463_B">
    <property type="entry name" value="SecD_B"/>
    <property type="match status" value="1"/>
</dbReference>
<keyword evidence="3 9" id="KW-1003">Cell membrane</keyword>
<comment type="similarity">
    <text evidence="9">Belongs to the SecD/SecF family. SecD subfamily.</text>
</comment>
<dbReference type="InterPro" id="IPR022813">
    <property type="entry name" value="SecD/SecF_arch_bac"/>
</dbReference>
<gene>
    <name evidence="9" type="primary">secD</name>
    <name evidence="13" type="ORF">SAMN02746091_01229</name>
</gene>
<dbReference type="Gene3D" id="3.30.70.3400">
    <property type="match status" value="1"/>
</dbReference>
<evidence type="ECO:0000259" key="10">
    <source>
        <dbReference type="Pfam" id="PF02355"/>
    </source>
</evidence>
<protein>
    <recommendedName>
        <fullName evidence="9">Protein translocase subunit SecD</fullName>
    </recommendedName>
</protein>
<dbReference type="InterPro" id="IPR054384">
    <property type="entry name" value="SecDF_P1_head"/>
</dbReference>
<evidence type="ECO:0000256" key="8">
    <source>
        <dbReference type="ARBA" id="ARBA00023136"/>
    </source>
</evidence>
<dbReference type="RefSeq" id="WP_073248456.1">
    <property type="nucleotide sequence ID" value="NZ_FQVG01000019.1"/>
</dbReference>
<feature type="transmembrane region" description="Helical" evidence="9">
    <location>
        <begin position="301"/>
        <end position="322"/>
    </location>
</feature>
<dbReference type="InterPro" id="IPR001036">
    <property type="entry name" value="Acrflvin-R"/>
</dbReference>
<feature type="transmembrane region" description="Helical" evidence="9">
    <location>
        <begin position="250"/>
        <end position="268"/>
    </location>
</feature>
<feature type="domain" description="SecDF P1 head subdomain" evidence="12">
    <location>
        <begin position="128"/>
        <end position="225"/>
    </location>
</feature>
<feature type="transmembrane region" description="Helical" evidence="9">
    <location>
        <begin position="343"/>
        <end position="366"/>
    </location>
</feature>
<dbReference type="InterPro" id="IPR055344">
    <property type="entry name" value="SecD_SecF_C_bact"/>
</dbReference>
<comment type="function">
    <text evidence="9">Part of the Sec protein translocase complex. Interacts with the SecYEG preprotein conducting channel. SecDF uses the proton motive force (PMF) to complete protein translocation after the ATP-dependent function of SecA.</text>
</comment>
<dbReference type="Gene3D" id="3.30.1360.200">
    <property type="match status" value="1"/>
</dbReference>
<comment type="subunit">
    <text evidence="9">Forms a complex with SecF. Part of the essential Sec protein translocation apparatus which comprises SecA, SecYEG and auxiliary proteins SecDF. Other proteins may also be involved.</text>
</comment>
<evidence type="ECO:0000256" key="2">
    <source>
        <dbReference type="ARBA" id="ARBA00022448"/>
    </source>
</evidence>
<dbReference type="PANTHER" id="PTHR30081:SF1">
    <property type="entry name" value="PROTEIN TRANSLOCASE SUBUNIT SECD"/>
    <property type="match status" value="1"/>
</dbReference>
<dbReference type="InterPro" id="IPR048631">
    <property type="entry name" value="SecD_1st"/>
</dbReference>
<dbReference type="FunFam" id="1.20.1640.10:FF:000004">
    <property type="entry name" value="Protein translocase subunit SecD"/>
    <property type="match status" value="1"/>
</dbReference>
<evidence type="ECO:0000259" key="11">
    <source>
        <dbReference type="Pfam" id="PF21760"/>
    </source>
</evidence>
<dbReference type="Pfam" id="PF22599">
    <property type="entry name" value="SecDF_P1_head"/>
    <property type="match status" value="1"/>
</dbReference>
<keyword evidence="7 9" id="KW-0811">Translocation</keyword>
<dbReference type="PRINTS" id="PR00702">
    <property type="entry name" value="ACRIFLAVINRP"/>
</dbReference>
<dbReference type="GO" id="GO:0015450">
    <property type="term" value="F:protein-transporting ATPase activity"/>
    <property type="evidence" value="ECO:0007669"/>
    <property type="project" value="InterPro"/>
</dbReference>
<feature type="transmembrane region" description="Helical" evidence="9">
    <location>
        <begin position="372"/>
        <end position="395"/>
    </location>
</feature>
<keyword evidence="6 9" id="KW-1133">Transmembrane helix</keyword>
<keyword evidence="14" id="KW-1185">Reference proteome</keyword>
<dbReference type="GO" id="GO:0065002">
    <property type="term" value="P:intracellular protein transmembrane transport"/>
    <property type="evidence" value="ECO:0007669"/>
    <property type="project" value="UniProtKB-UniRule"/>
</dbReference>
<keyword evidence="4 9" id="KW-0812">Transmembrane</keyword>
<evidence type="ECO:0000256" key="9">
    <source>
        <dbReference type="HAMAP-Rule" id="MF_01463"/>
    </source>
</evidence>
<dbReference type="NCBIfam" id="TIGR00916">
    <property type="entry name" value="2A0604s01"/>
    <property type="match status" value="1"/>
</dbReference>
<accession>A0A1M4WSE4</accession>
<comment type="subcellular location">
    <subcellularLocation>
        <location evidence="1 9">Cell membrane</location>
        <topology evidence="1 9">Multi-pass membrane protein</topology>
    </subcellularLocation>
</comment>
<evidence type="ECO:0000256" key="6">
    <source>
        <dbReference type="ARBA" id="ARBA00022989"/>
    </source>
</evidence>
<evidence type="ECO:0000313" key="13">
    <source>
        <dbReference type="EMBL" id="SHE84149.1"/>
    </source>
</evidence>
<dbReference type="Pfam" id="PF21760">
    <property type="entry name" value="SecD_1st"/>
    <property type="match status" value="1"/>
</dbReference>
<dbReference type="PANTHER" id="PTHR30081">
    <property type="entry name" value="PROTEIN-EXPORT MEMBRANE PROTEIN SEC"/>
    <property type="match status" value="1"/>
</dbReference>
<dbReference type="Proteomes" id="UP000184423">
    <property type="component" value="Unassembled WGS sequence"/>
</dbReference>
<dbReference type="Pfam" id="PF02355">
    <property type="entry name" value="SecD_SecF_C"/>
    <property type="match status" value="1"/>
</dbReference>
<dbReference type="EMBL" id="FQVG01000019">
    <property type="protein sequence ID" value="SHE84149.1"/>
    <property type="molecule type" value="Genomic_DNA"/>
</dbReference>
<evidence type="ECO:0000256" key="7">
    <source>
        <dbReference type="ARBA" id="ARBA00023010"/>
    </source>
</evidence>
<dbReference type="InterPro" id="IPR005791">
    <property type="entry name" value="SecD"/>
</dbReference>
<keyword evidence="2 9" id="KW-0813">Transport</keyword>
<dbReference type="GO" id="GO:0043952">
    <property type="term" value="P:protein transport by the Sec complex"/>
    <property type="evidence" value="ECO:0007669"/>
    <property type="project" value="UniProtKB-UniRule"/>
</dbReference>
<reference evidence="14" key="1">
    <citation type="submission" date="2016-11" db="EMBL/GenBank/DDBJ databases">
        <authorList>
            <person name="Varghese N."/>
            <person name="Submissions S."/>
        </authorList>
    </citation>
    <scope>NUCLEOTIDE SEQUENCE [LARGE SCALE GENOMIC DNA]</scope>
    <source>
        <strain evidence="14">DSM 10124</strain>
    </source>
</reference>
<keyword evidence="8 9" id="KW-0472">Membrane</keyword>
<dbReference type="GO" id="GO:0006605">
    <property type="term" value="P:protein targeting"/>
    <property type="evidence" value="ECO:0007669"/>
    <property type="project" value="UniProtKB-UniRule"/>
</dbReference>
<feature type="domain" description="Protein translocase subunit SecDF P1" evidence="11">
    <location>
        <begin position="69"/>
        <end position="126"/>
    </location>
</feature>
<feature type="domain" description="Protein export membrane protein SecD/SecF C-terminal" evidence="10">
    <location>
        <begin position="231"/>
        <end position="397"/>
    </location>
</feature>
<evidence type="ECO:0000256" key="4">
    <source>
        <dbReference type="ARBA" id="ARBA00022692"/>
    </source>
</evidence>
<dbReference type="GO" id="GO:0005886">
    <property type="term" value="C:plasma membrane"/>
    <property type="evidence" value="ECO:0007669"/>
    <property type="project" value="UniProtKB-SubCell"/>
</dbReference>
<organism evidence="13 14">
    <name type="scientific">Caloramator proteoclasticus DSM 10124</name>
    <dbReference type="NCBI Taxonomy" id="1121262"/>
    <lineage>
        <taxon>Bacteria</taxon>
        <taxon>Bacillati</taxon>
        <taxon>Bacillota</taxon>
        <taxon>Clostridia</taxon>
        <taxon>Eubacteriales</taxon>
        <taxon>Clostridiaceae</taxon>
        <taxon>Caloramator</taxon>
    </lineage>
</organism>
<keyword evidence="5 9" id="KW-0653">Protein transport</keyword>
<dbReference type="NCBIfam" id="TIGR01129">
    <property type="entry name" value="secD"/>
    <property type="match status" value="1"/>
</dbReference>
<dbReference type="InterPro" id="IPR048634">
    <property type="entry name" value="SecD_SecF_C"/>
</dbReference>
<evidence type="ECO:0000259" key="12">
    <source>
        <dbReference type="Pfam" id="PF22599"/>
    </source>
</evidence>